<dbReference type="SUPFAM" id="SSF55831">
    <property type="entry name" value="Thymidylate synthase/dCMP hydroxymethylase"/>
    <property type="match status" value="1"/>
</dbReference>
<evidence type="ECO:0000259" key="10">
    <source>
        <dbReference type="Pfam" id="PF00303"/>
    </source>
</evidence>
<dbReference type="AlphaFoldDB" id="A0A0N4SWS1"/>
<reference evidence="11 12" key="2">
    <citation type="submission" date="2018-11" db="EMBL/GenBank/DDBJ databases">
        <authorList>
            <consortium name="Pathogen Informatics"/>
        </authorList>
    </citation>
    <scope>NUCLEOTIDE SEQUENCE [LARGE SCALE GENOMIC DNA]</scope>
</reference>
<accession>A0A0N4SWS1</accession>
<dbReference type="InterPro" id="IPR045097">
    <property type="entry name" value="Thymidate_synth/dCMP_Mease"/>
</dbReference>
<dbReference type="GO" id="GO:0032259">
    <property type="term" value="P:methylation"/>
    <property type="evidence" value="ECO:0007669"/>
    <property type="project" value="UniProtKB-KW"/>
</dbReference>
<dbReference type="GO" id="GO:0005829">
    <property type="term" value="C:cytosol"/>
    <property type="evidence" value="ECO:0007669"/>
    <property type="project" value="TreeGrafter"/>
</dbReference>
<comment type="pathway">
    <text evidence="1">Pyrimidine metabolism; dTTP biosynthesis.</text>
</comment>
<keyword evidence="12" id="KW-1185">Reference proteome</keyword>
<gene>
    <name evidence="11" type="ORF">BPAG_LOCUS92</name>
</gene>
<dbReference type="EC" id="2.1.1.45" evidence="3"/>
<dbReference type="GO" id="GO:0006231">
    <property type="term" value="P:dTMP biosynthetic process"/>
    <property type="evidence" value="ECO:0007669"/>
    <property type="project" value="InterPro"/>
</dbReference>
<keyword evidence="5" id="KW-0489">Methyltransferase</keyword>
<dbReference type="UniPathway" id="UPA00575"/>
<dbReference type="CDD" id="cd00351">
    <property type="entry name" value="TS_Pyrimidine_HMase"/>
    <property type="match status" value="1"/>
</dbReference>
<evidence type="ECO:0000256" key="2">
    <source>
        <dbReference type="ARBA" id="ARBA00009972"/>
    </source>
</evidence>
<dbReference type="WBParaSite" id="BPAG_0000009101-mRNA-1">
    <property type="protein sequence ID" value="BPAG_0000009101-mRNA-1"/>
    <property type="gene ID" value="BPAG_0000009101"/>
</dbReference>
<dbReference type="STRING" id="6280.A0A0N4SWS1"/>
<evidence type="ECO:0000256" key="1">
    <source>
        <dbReference type="ARBA" id="ARBA00004992"/>
    </source>
</evidence>
<dbReference type="InterPro" id="IPR023451">
    <property type="entry name" value="Thymidate_synth/dCMP_Mease_dom"/>
</dbReference>
<evidence type="ECO:0000256" key="5">
    <source>
        <dbReference type="ARBA" id="ARBA00022603"/>
    </source>
</evidence>
<evidence type="ECO:0000313" key="12">
    <source>
        <dbReference type="Proteomes" id="UP000278627"/>
    </source>
</evidence>
<dbReference type="NCBIfam" id="TIGR03284">
    <property type="entry name" value="thym_sym"/>
    <property type="match status" value="1"/>
</dbReference>
<evidence type="ECO:0000256" key="4">
    <source>
        <dbReference type="ARBA" id="ARBA00015931"/>
    </source>
</evidence>
<dbReference type="NCBIfam" id="NF002497">
    <property type="entry name" value="PRK01827.1-3"/>
    <property type="match status" value="1"/>
</dbReference>
<evidence type="ECO:0000256" key="3">
    <source>
        <dbReference type="ARBA" id="ARBA00011947"/>
    </source>
</evidence>
<dbReference type="PANTHER" id="PTHR11548">
    <property type="entry name" value="THYMIDYLATE SYNTHASE 1"/>
    <property type="match status" value="1"/>
</dbReference>
<dbReference type="Pfam" id="PF00303">
    <property type="entry name" value="Thymidylat_synt"/>
    <property type="match status" value="1"/>
</dbReference>
<reference evidence="13" key="1">
    <citation type="submission" date="2017-02" db="UniProtKB">
        <authorList>
            <consortium name="WormBaseParasite"/>
        </authorList>
    </citation>
    <scope>IDENTIFICATION</scope>
</reference>
<keyword evidence="6" id="KW-0808">Transferase</keyword>
<organism evidence="13">
    <name type="scientific">Brugia pahangi</name>
    <name type="common">Filarial nematode worm</name>
    <dbReference type="NCBI Taxonomy" id="6280"/>
    <lineage>
        <taxon>Eukaryota</taxon>
        <taxon>Metazoa</taxon>
        <taxon>Ecdysozoa</taxon>
        <taxon>Nematoda</taxon>
        <taxon>Chromadorea</taxon>
        <taxon>Rhabditida</taxon>
        <taxon>Spirurina</taxon>
        <taxon>Spiruromorpha</taxon>
        <taxon>Filarioidea</taxon>
        <taxon>Onchocercidae</taxon>
        <taxon>Brugia</taxon>
    </lineage>
</organism>
<evidence type="ECO:0000256" key="8">
    <source>
        <dbReference type="ARBA" id="ARBA00050752"/>
    </source>
</evidence>
<evidence type="ECO:0000313" key="13">
    <source>
        <dbReference type="WBParaSite" id="BPAG_0000009101-mRNA-1"/>
    </source>
</evidence>
<dbReference type="GO" id="GO:0005739">
    <property type="term" value="C:mitochondrion"/>
    <property type="evidence" value="ECO:0007669"/>
    <property type="project" value="TreeGrafter"/>
</dbReference>
<dbReference type="GO" id="GO:0004799">
    <property type="term" value="F:thymidylate synthase activity"/>
    <property type="evidence" value="ECO:0007669"/>
    <property type="project" value="UniProtKB-EC"/>
</dbReference>
<comment type="function">
    <text evidence="9">Catalyzes the reductive methylation of 2'-deoxyuridine 5'-monophosphate (dUMP) to thymidine 5'-monophosphate (dTMP), using the cosubstrate, 5,10- methylenetetrahydrofolate (CH2H4folate) as a 1-carbon donor and reductant and contributes to the de novo mitochondrial thymidylate biosynthesis pathway.</text>
</comment>
<dbReference type="InterPro" id="IPR036926">
    <property type="entry name" value="Thymidate_synth/dCMP_Mease_sf"/>
</dbReference>
<dbReference type="GO" id="GO:0046653">
    <property type="term" value="P:tetrahydrofolate metabolic process"/>
    <property type="evidence" value="ECO:0007669"/>
    <property type="project" value="UniProtKB-ARBA"/>
</dbReference>
<evidence type="ECO:0000313" key="11">
    <source>
        <dbReference type="EMBL" id="VDN81278.1"/>
    </source>
</evidence>
<evidence type="ECO:0000256" key="9">
    <source>
        <dbReference type="ARBA" id="ARBA00056634"/>
    </source>
</evidence>
<dbReference type="Proteomes" id="UP000278627">
    <property type="component" value="Unassembled WGS sequence"/>
</dbReference>
<protein>
    <recommendedName>
        <fullName evidence="4">Thymidylate synthase</fullName>
        <ecNumber evidence="3">2.1.1.45</ecNumber>
    </recommendedName>
</protein>
<dbReference type="GO" id="GO:0006235">
    <property type="term" value="P:dTTP biosynthetic process"/>
    <property type="evidence" value="ECO:0007669"/>
    <property type="project" value="UniProtKB-UniPathway"/>
</dbReference>
<proteinExistence type="inferred from homology"/>
<dbReference type="InterPro" id="IPR000398">
    <property type="entry name" value="Thymidylate_synthase"/>
</dbReference>
<dbReference type="FunFam" id="3.30.572.10:FF:000007">
    <property type="entry name" value="thymidylate synthase isoform X2"/>
    <property type="match status" value="1"/>
</dbReference>
<dbReference type="Gene3D" id="3.30.572.10">
    <property type="entry name" value="Thymidylate synthase/dCMP hydroxymethylase domain"/>
    <property type="match status" value="1"/>
</dbReference>
<sequence>MKSSGAHGNVMGDAGVLENVDESKYLDQVRYILKNGERIDDRTGVGTISVFGMHSVYSLRNGVVPVLTTKRVYWKGVVEELLWFIRGDTNAKHLSEKGVRIWDANGSRQFLDQCGFSDRSEGDLGPVYGFQWRHCGAEYRGMDADYTNQGIDQLSEIIDLIKNEPHSRRIILSAWNVKGVICLWLQPALDLKLMALPPCHTLAQFAVRNGELSCQLYQRSGDMGLGVPFNLASYGLLTHMIAHVCGLKTGHLCHVLGDAHVYVNHVDALQEQLKRQPRQFPTVRFIGNIKTIDDFTYESIVLENYQPMPAIKMAMAV</sequence>
<evidence type="ECO:0000256" key="6">
    <source>
        <dbReference type="ARBA" id="ARBA00022679"/>
    </source>
</evidence>
<comment type="similarity">
    <text evidence="2">Belongs to the thymidylate synthase family.</text>
</comment>
<keyword evidence="7" id="KW-0545">Nucleotide biosynthesis</keyword>
<feature type="domain" description="Thymidylate synthase/dCMP hydroxymethylase" evidence="10">
    <location>
        <begin position="24"/>
        <end position="317"/>
    </location>
</feature>
<dbReference type="HAMAP" id="MF_00008">
    <property type="entry name" value="Thymidy_synth_bact"/>
    <property type="match status" value="1"/>
</dbReference>
<dbReference type="EMBL" id="UZAD01000003">
    <property type="protein sequence ID" value="VDN81278.1"/>
    <property type="molecule type" value="Genomic_DNA"/>
</dbReference>
<name>A0A0N4SWS1_BRUPA</name>
<dbReference type="PANTHER" id="PTHR11548:SF2">
    <property type="entry name" value="THYMIDYLATE SYNTHASE"/>
    <property type="match status" value="1"/>
</dbReference>
<comment type="catalytic activity">
    <reaction evidence="8">
        <text>dUMP + (6R)-5,10-methylene-5,6,7,8-tetrahydrofolate = 7,8-dihydrofolate + dTMP</text>
        <dbReference type="Rhea" id="RHEA:12104"/>
        <dbReference type="ChEBI" id="CHEBI:15636"/>
        <dbReference type="ChEBI" id="CHEBI:57451"/>
        <dbReference type="ChEBI" id="CHEBI:63528"/>
        <dbReference type="ChEBI" id="CHEBI:246422"/>
        <dbReference type="EC" id="2.1.1.45"/>
    </reaction>
    <physiologicalReaction direction="left-to-right" evidence="8">
        <dbReference type="Rhea" id="RHEA:12105"/>
    </physiologicalReaction>
</comment>
<dbReference type="PRINTS" id="PR00108">
    <property type="entry name" value="THYMDSNTHASE"/>
</dbReference>
<evidence type="ECO:0000256" key="7">
    <source>
        <dbReference type="ARBA" id="ARBA00022727"/>
    </source>
</evidence>